<organism evidence="7 8">
    <name type="scientific">Roseovarius aestuarii</name>
    <dbReference type="NCBI Taxonomy" id="475083"/>
    <lineage>
        <taxon>Bacteria</taxon>
        <taxon>Pseudomonadati</taxon>
        <taxon>Pseudomonadota</taxon>
        <taxon>Alphaproteobacteria</taxon>
        <taxon>Rhodobacterales</taxon>
        <taxon>Roseobacteraceae</taxon>
        <taxon>Roseovarius</taxon>
    </lineage>
</organism>
<keyword evidence="8" id="KW-1185">Reference proteome</keyword>
<dbReference type="GO" id="GO:0005737">
    <property type="term" value="C:cytoplasm"/>
    <property type="evidence" value="ECO:0007669"/>
    <property type="project" value="TreeGrafter"/>
</dbReference>
<evidence type="ECO:0000256" key="2">
    <source>
        <dbReference type="ARBA" id="ARBA00030291"/>
    </source>
</evidence>
<dbReference type="Gene3D" id="3.10.180.10">
    <property type="entry name" value="2,3-Dihydroxybiphenyl 1,2-Dioxygenase, domain 1"/>
    <property type="match status" value="1"/>
</dbReference>
<dbReference type="InterPro" id="IPR037523">
    <property type="entry name" value="VOC_core"/>
</dbReference>
<name>A0A1X7BYV2_9RHOB</name>
<dbReference type="Proteomes" id="UP000193224">
    <property type="component" value="Unassembled WGS sequence"/>
</dbReference>
<protein>
    <recommendedName>
        <fullName evidence="3">Aldoketomutase</fullName>
    </recommendedName>
    <alternativeName>
        <fullName evidence="2">Ketone-aldehyde mutase</fullName>
    </alternativeName>
    <alternativeName>
        <fullName evidence="4">Methylglyoxalase</fullName>
    </alternativeName>
    <alternativeName>
        <fullName evidence="5">S-D-lactoylglutathione methylglyoxal lyase</fullName>
    </alternativeName>
</protein>
<sequence length="142" mass="15817">MNTQSTSPNTPHAILYSMVRVRDLDRSLRFYCDALGMQELRRETFTAAEFTLVFVGYPGSNAMIELTCNWGEHSYSHGTGYGHIALEVLDIHQTCLHLAGLGVEITRNPGPMKAAPDETGEHETIAFIKDPDGYYIELIQAP</sequence>
<dbReference type="GO" id="GO:0019243">
    <property type="term" value="P:methylglyoxal catabolic process to D-lactate via S-lactoyl-glutathione"/>
    <property type="evidence" value="ECO:0007669"/>
    <property type="project" value="TreeGrafter"/>
</dbReference>
<reference evidence="7 8" key="1">
    <citation type="submission" date="2017-03" db="EMBL/GenBank/DDBJ databases">
        <authorList>
            <person name="Afonso C.L."/>
            <person name="Miller P.J."/>
            <person name="Scott M.A."/>
            <person name="Spackman E."/>
            <person name="Goraichik I."/>
            <person name="Dimitrov K.M."/>
            <person name="Suarez D.L."/>
            <person name="Swayne D.E."/>
        </authorList>
    </citation>
    <scope>NUCLEOTIDE SEQUENCE [LARGE SCALE GENOMIC DNA]</scope>
    <source>
        <strain evidence="7 8">CECT 7745</strain>
    </source>
</reference>
<keyword evidence="1" id="KW-0479">Metal-binding</keyword>
<evidence type="ECO:0000256" key="3">
    <source>
        <dbReference type="ARBA" id="ARBA00030892"/>
    </source>
</evidence>
<evidence type="ECO:0000259" key="6">
    <source>
        <dbReference type="PROSITE" id="PS51819"/>
    </source>
</evidence>
<dbReference type="UniPathway" id="UPA00619">
    <property type="reaction ID" value="UER00675"/>
</dbReference>
<dbReference type="SUPFAM" id="SSF54593">
    <property type="entry name" value="Glyoxalase/Bleomycin resistance protein/Dihydroxybiphenyl dioxygenase"/>
    <property type="match status" value="1"/>
</dbReference>
<dbReference type="Pfam" id="PF00903">
    <property type="entry name" value="Glyoxalase"/>
    <property type="match status" value="1"/>
</dbReference>
<dbReference type="PANTHER" id="PTHR46036:SF5">
    <property type="entry name" value="LACTOYLGLUTATHIONE LYASE"/>
    <property type="match status" value="1"/>
</dbReference>
<gene>
    <name evidence="7" type="primary">gloA_3</name>
    <name evidence="7" type="ORF">ROA7745_04560</name>
</gene>
<dbReference type="PROSITE" id="PS00935">
    <property type="entry name" value="GLYOXALASE_I_2"/>
    <property type="match status" value="1"/>
</dbReference>
<evidence type="ECO:0000256" key="5">
    <source>
        <dbReference type="ARBA" id="ARBA00033298"/>
    </source>
</evidence>
<dbReference type="AlphaFoldDB" id="A0A1X7BYV2"/>
<dbReference type="PANTHER" id="PTHR46036">
    <property type="entry name" value="LACTOYLGLUTATHIONE LYASE"/>
    <property type="match status" value="1"/>
</dbReference>
<dbReference type="EMBL" id="FWXB01000037">
    <property type="protein sequence ID" value="SMC14690.1"/>
    <property type="molecule type" value="Genomic_DNA"/>
</dbReference>
<evidence type="ECO:0000256" key="1">
    <source>
        <dbReference type="ARBA" id="ARBA00022723"/>
    </source>
</evidence>
<dbReference type="GO" id="GO:0046872">
    <property type="term" value="F:metal ion binding"/>
    <property type="evidence" value="ECO:0007669"/>
    <property type="project" value="UniProtKB-KW"/>
</dbReference>
<dbReference type="InterPro" id="IPR004360">
    <property type="entry name" value="Glyas_Fos-R_dOase_dom"/>
</dbReference>
<evidence type="ECO:0000313" key="8">
    <source>
        <dbReference type="Proteomes" id="UP000193224"/>
    </source>
</evidence>
<keyword evidence="7" id="KW-0456">Lyase</keyword>
<dbReference type="OrthoDB" id="4725692at2"/>
<dbReference type="InterPro" id="IPR029068">
    <property type="entry name" value="Glyas_Bleomycin-R_OHBP_Dase"/>
</dbReference>
<evidence type="ECO:0000256" key="4">
    <source>
        <dbReference type="ARBA" id="ARBA00032460"/>
    </source>
</evidence>
<dbReference type="GO" id="GO:0004462">
    <property type="term" value="F:lactoylglutathione lyase activity"/>
    <property type="evidence" value="ECO:0007669"/>
    <property type="project" value="InterPro"/>
</dbReference>
<evidence type="ECO:0000313" key="7">
    <source>
        <dbReference type="EMBL" id="SMC14690.1"/>
    </source>
</evidence>
<proteinExistence type="predicted"/>
<feature type="domain" description="VOC" evidence="6">
    <location>
        <begin position="13"/>
        <end position="141"/>
    </location>
</feature>
<accession>A0A1X7BYV2</accession>
<dbReference type="PROSITE" id="PS51819">
    <property type="entry name" value="VOC"/>
    <property type="match status" value="1"/>
</dbReference>
<dbReference type="InterPro" id="IPR018146">
    <property type="entry name" value="Glyoxalase_1_CS"/>
</dbReference>